<dbReference type="InterPro" id="IPR020630">
    <property type="entry name" value="THF_DH/CycHdrlase_cat_dom"/>
</dbReference>
<dbReference type="CDD" id="cd01080">
    <property type="entry name" value="NAD_bind_m-THF_DH_Cyclohyd"/>
    <property type="match status" value="1"/>
</dbReference>
<keyword evidence="9 11" id="KW-0486">Methionine biosynthesis</keyword>
<sequence length="276" mass="30219">MIIDGREIAKKIKERVKNCCANCTRKPSVVAIMLGEDPSAEAYLRMLERTCKSVDFDYTLKRYETSLTEAELLKIIQENNEDPLIDGIIVQMPLPGHISEERVIMAIDPKKDLDGFHPLNAGRLFKGEKATRPCTPLAVMTIFDELEIDLNGKDIVVIGRSNIVGKPLAVMLMHKNATVTLCHSHTVDLASHTKKADIIIVAVGIANFLTSEMVSEKSIVIDVGMNELDGKLVGDVDFEGIKDQVQMITPVPGGVGPVTNAVLLLNLLENFGGICQ</sequence>
<evidence type="ECO:0000259" key="13">
    <source>
        <dbReference type="Pfam" id="PF02882"/>
    </source>
</evidence>
<keyword evidence="10 11" id="KW-0511">Multifunctional enzyme</keyword>
<dbReference type="InterPro" id="IPR000672">
    <property type="entry name" value="THF_DH/CycHdrlase"/>
</dbReference>
<evidence type="ECO:0000256" key="9">
    <source>
        <dbReference type="ARBA" id="ARBA00023167"/>
    </source>
</evidence>
<feature type="domain" description="Tetrahydrofolate dehydrogenase/cyclohydrolase NAD(P)-binding" evidence="13">
    <location>
        <begin position="133"/>
        <end position="270"/>
    </location>
</feature>
<dbReference type="Gene3D" id="3.40.50.720">
    <property type="entry name" value="NAD(P)-binding Rossmann-like Domain"/>
    <property type="match status" value="1"/>
</dbReference>
<evidence type="ECO:0000256" key="2">
    <source>
        <dbReference type="ARBA" id="ARBA00022563"/>
    </source>
</evidence>
<protein>
    <recommendedName>
        <fullName evidence="11">Bifunctional protein FolD</fullName>
    </recommendedName>
    <domain>
        <recommendedName>
            <fullName evidence="11">Methylenetetrahydrofolate dehydrogenase</fullName>
            <ecNumber evidence="11">1.5.1.5</ecNumber>
        </recommendedName>
    </domain>
    <domain>
        <recommendedName>
            <fullName evidence="11">Methenyltetrahydrofolate cyclohydrolase</fullName>
            <ecNumber evidence="11">3.5.4.9</ecNumber>
        </recommendedName>
    </domain>
</protein>
<gene>
    <name evidence="11" type="primary">folD</name>
    <name evidence="14" type="ORF">JOC49_001712</name>
</gene>
<dbReference type="EC" id="3.5.4.9" evidence="11"/>
<keyword evidence="15" id="KW-1185">Reference proteome</keyword>
<feature type="binding site" evidence="11">
    <location>
        <begin position="159"/>
        <end position="161"/>
    </location>
    <ligand>
        <name>NADP(+)</name>
        <dbReference type="ChEBI" id="CHEBI:58349"/>
    </ligand>
</feature>
<evidence type="ECO:0000256" key="6">
    <source>
        <dbReference type="ARBA" id="ARBA00022857"/>
    </source>
</evidence>
<dbReference type="Gene3D" id="3.40.50.10860">
    <property type="entry name" value="Leucine Dehydrogenase, chain A, domain 1"/>
    <property type="match status" value="1"/>
</dbReference>
<evidence type="ECO:0000313" key="15">
    <source>
        <dbReference type="Proteomes" id="UP000767854"/>
    </source>
</evidence>
<evidence type="ECO:0000256" key="5">
    <source>
        <dbReference type="ARBA" id="ARBA00022801"/>
    </source>
</evidence>
<reference evidence="14 15" key="1">
    <citation type="submission" date="2021-01" db="EMBL/GenBank/DDBJ databases">
        <title>Genomic Encyclopedia of Type Strains, Phase IV (KMG-IV): sequencing the most valuable type-strain genomes for metagenomic binning, comparative biology and taxonomic classification.</title>
        <authorList>
            <person name="Goeker M."/>
        </authorList>
    </citation>
    <scope>NUCLEOTIDE SEQUENCE [LARGE SCALE GENOMIC DNA]</scope>
    <source>
        <strain evidence="14 15">DSM 24436</strain>
    </source>
</reference>
<proteinExistence type="inferred from homology"/>
<organism evidence="14 15">
    <name type="scientific">Fusibacter tunisiensis</name>
    <dbReference type="NCBI Taxonomy" id="1008308"/>
    <lineage>
        <taxon>Bacteria</taxon>
        <taxon>Bacillati</taxon>
        <taxon>Bacillota</taxon>
        <taxon>Clostridia</taxon>
        <taxon>Eubacteriales</taxon>
        <taxon>Eubacteriales Family XII. Incertae Sedis</taxon>
        <taxon>Fusibacter</taxon>
    </lineage>
</organism>
<dbReference type="Proteomes" id="UP000767854">
    <property type="component" value="Unassembled WGS sequence"/>
</dbReference>
<comment type="caution">
    <text evidence="14">The sequence shown here is derived from an EMBL/GenBank/DDBJ whole genome shotgun (WGS) entry which is preliminary data.</text>
</comment>
<dbReference type="PANTHER" id="PTHR48099">
    <property type="entry name" value="C-1-TETRAHYDROFOLATE SYNTHASE, CYTOPLASMIC-RELATED"/>
    <property type="match status" value="1"/>
</dbReference>
<dbReference type="SUPFAM" id="SSF53223">
    <property type="entry name" value="Aminoacid dehydrogenase-like, N-terminal domain"/>
    <property type="match status" value="1"/>
</dbReference>
<dbReference type="PRINTS" id="PR00085">
    <property type="entry name" value="THFDHDRGNASE"/>
</dbReference>
<dbReference type="EMBL" id="JAFBDT010000013">
    <property type="protein sequence ID" value="MBM7562169.1"/>
    <property type="molecule type" value="Genomic_DNA"/>
</dbReference>
<keyword evidence="4 11" id="KW-0658">Purine biosynthesis</keyword>
<evidence type="ECO:0000256" key="8">
    <source>
        <dbReference type="ARBA" id="ARBA00023102"/>
    </source>
</evidence>
<dbReference type="Pfam" id="PF00763">
    <property type="entry name" value="THF_DHG_CYH"/>
    <property type="match status" value="1"/>
</dbReference>
<evidence type="ECO:0000256" key="11">
    <source>
        <dbReference type="HAMAP-Rule" id="MF_01576"/>
    </source>
</evidence>
<keyword evidence="7 11" id="KW-0560">Oxidoreductase</keyword>
<evidence type="ECO:0000313" key="14">
    <source>
        <dbReference type="EMBL" id="MBM7562169.1"/>
    </source>
</evidence>
<dbReference type="SUPFAM" id="SSF51735">
    <property type="entry name" value="NAD(P)-binding Rossmann-fold domains"/>
    <property type="match status" value="1"/>
</dbReference>
<dbReference type="RefSeq" id="WP_204664321.1">
    <property type="nucleotide sequence ID" value="NZ_JAFBDT010000013.1"/>
</dbReference>
<keyword evidence="3 11" id="KW-0028">Amino-acid biosynthesis</keyword>
<comment type="caution">
    <text evidence="11">Lacks conserved residue(s) required for the propagation of feature annotation.</text>
</comment>
<evidence type="ECO:0000259" key="12">
    <source>
        <dbReference type="Pfam" id="PF00763"/>
    </source>
</evidence>
<comment type="similarity">
    <text evidence="11">Belongs to the tetrahydrofolate dehydrogenase/cyclohydrolase family.</text>
</comment>
<dbReference type="InterPro" id="IPR036291">
    <property type="entry name" value="NAD(P)-bd_dom_sf"/>
</dbReference>
<dbReference type="HAMAP" id="MF_01576">
    <property type="entry name" value="THF_DHG_CYH"/>
    <property type="match status" value="1"/>
</dbReference>
<dbReference type="EC" id="1.5.1.5" evidence="11"/>
<evidence type="ECO:0000256" key="10">
    <source>
        <dbReference type="ARBA" id="ARBA00023268"/>
    </source>
</evidence>
<feature type="domain" description="Tetrahydrofolate dehydrogenase/cyclohydrolase catalytic" evidence="12">
    <location>
        <begin position="3"/>
        <end position="114"/>
    </location>
</feature>
<comment type="catalytic activity">
    <reaction evidence="11">
        <text>(6R)-5,10-methylene-5,6,7,8-tetrahydrofolate + NADP(+) = (6R)-5,10-methenyltetrahydrofolate + NADPH</text>
        <dbReference type="Rhea" id="RHEA:22812"/>
        <dbReference type="ChEBI" id="CHEBI:15636"/>
        <dbReference type="ChEBI" id="CHEBI:57455"/>
        <dbReference type="ChEBI" id="CHEBI:57783"/>
        <dbReference type="ChEBI" id="CHEBI:58349"/>
        <dbReference type="EC" id="1.5.1.5"/>
    </reaction>
</comment>
<dbReference type="Pfam" id="PF02882">
    <property type="entry name" value="THF_DHG_CYH_C"/>
    <property type="match status" value="1"/>
</dbReference>
<comment type="pathway">
    <text evidence="1 11">One-carbon metabolism; tetrahydrofolate interconversion.</text>
</comment>
<dbReference type="GO" id="GO:0004488">
    <property type="term" value="F:methylenetetrahydrofolate dehydrogenase (NADP+) activity"/>
    <property type="evidence" value="ECO:0007669"/>
    <property type="project" value="UniProtKB-EC"/>
</dbReference>
<dbReference type="InterPro" id="IPR020631">
    <property type="entry name" value="THF_DH/CycHdrlase_NAD-bd_dom"/>
</dbReference>
<comment type="catalytic activity">
    <reaction evidence="11">
        <text>(6R)-5,10-methenyltetrahydrofolate + H2O = (6R)-10-formyltetrahydrofolate + H(+)</text>
        <dbReference type="Rhea" id="RHEA:23700"/>
        <dbReference type="ChEBI" id="CHEBI:15377"/>
        <dbReference type="ChEBI" id="CHEBI:15378"/>
        <dbReference type="ChEBI" id="CHEBI:57455"/>
        <dbReference type="ChEBI" id="CHEBI:195366"/>
        <dbReference type="EC" id="3.5.4.9"/>
    </reaction>
</comment>
<name>A0ABS2MS07_9FIRM</name>
<dbReference type="GO" id="GO:0004477">
    <property type="term" value="F:methenyltetrahydrofolate cyclohydrolase activity"/>
    <property type="evidence" value="ECO:0007669"/>
    <property type="project" value="UniProtKB-EC"/>
</dbReference>
<dbReference type="InterPro" id="IPR046346">
    <property type="entry name" value="Aminoacid_DH-like_N_sf"/>
</dbReference>
<comment type="subunit">
    <text evidence="11">Homodimer.</text>
</comment>
<comment type="function">
    <text evidence="11">Catalyzes the oxidation of 5,10-methylenetetrahydrofolate to 5,10-methenyltetrahydrofolate and then the hydrolysis of 5,10-methenyltetrahydrofolate to 10-formyltetrahydrofolate.</text>
</comment>
<keyword evidence="8 11" id="KW-0368">Histidine biosynthesis</keyword>
<evidence type="ECO:0000256" key="7">
    <source>
        <dbReference type="ARBA" id="ARBA00023002"/>
    </source>
</evidence>
<keyword evidence="6 11" id="KW-0521">NADP</keyword>
<keyword evidence="2 11" id="KW-0554">One-carbon metabolism</keyword>
<evidence type="ECO:0000256" key="4">
    <source>
        <dbReference type="ARBA" id="ARBA00022755"/>
    </source>
</evidence>
<keyword evidence="5 11" id="KW-0378">Hydrolase</keyword>
<evidence type="ECO:0000256" key="1">
    <source>
        <dbReference type="ARBA" id="ARBA00004777"/>
    </source>
</evidence>
<dbReference type="PANTHER" id="PTHR48099:SF5">
    <property type="entry name" value="C-1-TETRAHYDROFOLATE SYNTHASE, CYTOPLASMIC"/>
    <property type="match status" value="1"/>
</dbReference>
<accession>A0ABS2MS07</accession>
<evidence type="ECO:0000256" key="3">
    <source>
        <dbReference type="ARBA" id="ARBA00022605"/>
    </source>
</evidence>